<keyword evidence="2" id="KW-1185">Reference proteome</keyword>
<reference evidence="1" key="1">
    <citation type="submission" date="2021-08" db="EMBL/GenBank/DDBJ databases">
        <title>Novel anaerobic bacterium isolated from sea squirt in East Sea, Republic of Korea.</title>
        <authorList>
            <person name="Nguyen T.H."/>
            <person name="Li Z."/>
            <person name="Lee Y.-J."/>
            <person name="Ko J."/>
            <person name="Kim S.-G."/>
        </authorList>
    </citation>
    <scope>NUCLEOTIDE SEQUENCE</scope>
    <source>
        <strain evidence="1">KCTC 25031</strain>
    </source>
</reference>
<gene>
    <name evidence="1" type="primary">tig</name>
    <name evidence="1" type="ORF">K4L44_12295</name>
</gene>
<organism evidence="1 2">
    <name type="scientific">Halosquirtibacter laminarini</name>
    <dbReference type="NCBI Taxonomy" id="3374600"/>
    <lineage>
        <taxon>Bacteria</taxon>
        <taxon>Pseudomonadati</taxon>
        <taxon>Bacteroidota</taxon>
        <taxon>Bacteroidia</taxon>
        <taxon>Marinilabiliales</taxon>
        <taxon>Prolixibacteraceae</taxon>
        <taxon>Halosquirtibacter</taxon>
    </lineage>
</organism>
<sequence length="446" mass="51416">MKITRENIDDLNAVVRLTVEKSDYEATVNETLKEYRKKAQMPGFRQGKVPASLVKKMYGQSVLAEEVNKVISKSLTDFIKDENLDILGEPLPNDEETKTIDWTKDVDFEFVFDIATTPEINVTLDKRSKLPYYIIDVDEQTIDNQVEAFASRFGENKPADKVEEKETIKGAFTQVDAEGNEVEDGIKVEDVVLAVDMIQDEEVKKSFIGATKDFEIVLNPKACFSNATQLFKVEDVEALDTTFKFVANEVLFFVAHEVNEELFKKIYGEETEINTVEAFRAKVKEEIEASYVYSSKYRFGVDARESLIKKAKFDLPAAFLKRWIVMTNKELTAEKVDAEWSNYEEGFKWELIKNKIVKENEIKVENQEVVDLAKEAALMQFRQYGMFDVKDEYLEQYAGSILENEQERARFADRKLEEKVYDLILSKVNVEEKAVAQKEFDALFEN</sequence>
<dbReference type="EC" id="5.2.1.8" evidence="1"/>
<proteinExistence type="predicted"/>
<dbReference type="Proteomes" id="UP000826212">
    <property type="component" value="Chromosome"/>
</dbReference>
<evidence type="ECO:0000313" key="1">
    <source>
        <dbReference type="EMBL" id="QZE13362.1"/>
    </source>
</evidence>
<protein>
    <submittedName>
        <fullName evidence="1">Trigger factor</fullName>
        <ecNumber evidence="1">5.2.1.8</ecNumber>
    </submittedName>
</protein>
<evidence type="ECO:0000313" key="2">
    <source>
        <dbReference type="Proteomes" id="UP000826212"/>
    </source>
</evidence>
<keyword evidence="1" id="KW-0413">Isomerase</keyword>
<name>A0AC61NNN4_9BACT</name>
<dbReference type="EMBL" id="CP081303">
    <property type="protein sequence ID" value="QZE13362.1"/>
    <property type="molecule type" value="Genomic_DNA"/>
</dbReference>
<accession>A0AC61NNN4</accession>